<keyword evidence="5 13" id="KW-0963">Cytoplasm</keyword>
<dbReference type="Pfam" id="PF01221">
    <property type="entry name" value="Dynein_light"/>
    <property type="match status" value="1"/>
</dbReference>
<dbReference type="Proteomes" id="UP001626550">
    <property type="component" value="Unassembled WGS sequence"/>
</dbReference>
<proteinExistence type="inferred from homology"/>
<evidence type="ECO:0000256" key="4">
    <source>
        <dbReference type="ARBA" id="ARBA00022448"/>
    </source>
</evidence>
<protein>
    <recommendedName>
        <fullName evidence="13">Dynein light chain</fullName>
    </recommendedName>
</protein>
<accession>A0ABD2PPC4</accession>
<evidence type="ECO:0000256" key="12">
    <source>
        <dbReference type="ARBA" id="ARBA00023242"/>
    </source>
</evidence>
<dbReference type="GO" id="GO:0015031">
    <property type="term" value="P:protein transport"/>
    <property type="evidence" value="ECO:0007669"/>
    <property type="project" value="UniProtKB-KW"/>
</dbReference>
<evidence type="ECO:0000313" key="15">
    <source>
        <dbReference type="Proteomes" id="UP001626550"/>
    </source>
</evidence>
<dbReference type="SMART" id="SM01375">
    <property type="entry name" value="Dynein_light"/>
    <property type="match status" value="1"/>
</dbReference>
<dbReference type="CDD" id="cd21452">
    <property type="entry name" value="DLC-like_DYNLL1_DYNLL2"/>
    <property type="match status" value="1"/>
</dbReference>
<keyword evidence="6 13" id="KW-0493">Microtubule</keyword>
<keyword evidence="12" id="KW-0539">Nucleus</keyword>
<dbReference type="FunFam" id="3.30.740.10:FF:000005">
    <property type="entry name" value="Dynein light chain"/>
    <property type="match status" value="1"/>
</dbReference>
<dbReference type="GO" id="GO:0051028">
    <property type="term" value="P:mRNA transport"/>
    <property type="evidence" value="ECO:0007669"/>
    <property type="project" value="UniProtKB-KW"/>
</dbReference>
<dbReference type="EMBL" id="JBJKFK010005498">
    <property type="protein sequence ID" value="KAL3308291.1"/>
    <property type="molecule type" value="Genomic_DNA"/>
</dbReference>
<comment type="caution">
    <text evidence="14">The sequence shown here is derived from an EMBL/GenBank/DDBJ whole genome shotgun (WGS) entry which is preliminary data.</text>
</comment>
<reference evidence="14 15" key="1">
    <citation type="submission" date="2024-11" db="EMBL/GenBank/DDBJ databases">
        <title>Adaptive evolution of stress response genes in parasites aligns with host niche diversity.</title>
        <authorList>
            <person name="Hahn C."/>
            <person name="Resl P."/>
        </authorList>
    </citation>
    <scope>NUCLEOTIDE SEQUENCE [LARGE SCALE GENOMIC DNA]</scope>
    <source>
        <strain evidence="14">EGGRZ-B1_66</strain>
        <tissue evidence="14">Body</tissue>
    </source>
</reference>
<comment type="similarity">
    <text evidence="3 13">Belongs to the dynein light chain family.</text>
</comment>
<dbReference type="PANTHER" id="PTHR11886:SF35">
    <property type="entry name" value="DYNEIN LIGHT CHAIN"/>
    <property type="match status" value="1"/>
</dbReference>
<evidence type="ECO:0000256" key="3">
    <source>
        <dbReference type="ARBA" id="ARBA00010156"/>
    </source>
</evidence>
<evidence type="ECO:0000256" key="9">
    <source>
        <dbReference type="ARBA" id="ARBA00023017"/>
    </source>
</evidence>
<dbReference type="InterPro" id="IPR001372">
    <property type="entry name" value="Dynein_light_chain_typ-1/2"/>
</dbReference>
<keyword evidence="8" id="KW-0653">Protein transport</keyword>
<dbReference type="GO" id="GO:0005634">
    <property type="term" value="C:nucleus"/>
    <property type="evidence" value="ECO:0007669"/>
    <property type="project" value="UniProtKB-SubCell"/>
</dbReference>
<dbReference type="PANTHER" id="PTHR11886">
    <property type="entry name" value="DYNEIN LIGHT CHAIN"/>
    <property type="match status" value="1"/>
</dbReference>
<evidence type="ECO:0000256" key="1">
    <source>
        <dbReference type="ARBA" id="ARBA00004123"/>
    </source>
</evidence>
<evidence type="ECO:0000256" key="10">
    <source>
        <dbReference type="ARBA" id="ARBA00023175"/>
    </source>
</evidence>
<name>A0ABD2PPC4_9PLAT</name>
<evidence type="ECO:0000256" key="6">
    <source>
        <dbReference type="ARBA" id="ARBA00022701"/>
    </source>
</evidence>
<dbReference type="AlphaFoldDB" id="A0ABD2PPC4"/>
<dbReference type="GO" id="GO:0005874">
    <property type="term" value="C:microtubule"/>
    <property type="evidence" value="ECO:0007669"/>
    <property type="project" value="UniProtKB-KW"/>
</dbReference>
<keyword evidence="11 13" id="KW-0206">Cytoskeleton</keyword>
<keyword evidence="9 13" id="KW-0243">Dynein</keyword>
<keyword evidence="10 13" id="KW-0505">Motor protein</keyword>
<evidence type="ECO:0000256" key="11">
    <source>
        <dbReference type="ARBA" id="ARBA00023212"/>
    </source>
</evidence>
<evidence type="ECO:0000256" key="13">
    <source>
        <dbReference type="RuleBase" id="RU365010"/>
    </source>
</evidence>
<keyword evidence="4" id="KW-0813">Transport</keyword>
<dbReference type="SUPFAM" id="SSF54648">
    <property type="entry name" value="DLC"/>
    <property type="match status" value="1"/>
</dbReference>
<sequence>MDMDDQPKAIVKSCTMDEDMQIRAVQSAQQAVLHYSLEKDIAAHIKREFDQKLGFTWHCVVGKNFGSLVTHENNYFIYFYLGPLAVMLWKAG</sequence>
<dbReference type="InterPro" id="IPR019763">
    <property type="entry name" value="Dynein_light_1/2_CS"/>
</dbReference>
<evidence type="ECO:0000256" key="2">
    <source>
        <dbReference type="ARBA" id="ARBA00004245"/>
    </source>
</evidence>
<dbReference type="GO" id="GO:0030286">
    <property type="term" value="C:dynein complex"/>
    <property type="evidence" value="ECO:0007669"/>
    <property type="project" value="UniProtKB-KW"/>
</dbReference>
<evidence type="ECO:0000256" key="7">
    <source>
        <dbReference type="ARBA" id="ARBA00022816"/>
    </source>
</evidence>
<gene>
    <name evidence="14" type="primary">DYNLL1_5</name>
    <name evidence="14" type="ORF">Ciccas_013181</name>
</gene>
<evidence type="ECO:0000256" key="8">
    <source>
        <dbReference type="ARBA" id="ARBA00022927"/>
    </source>
</evidence>
<dbReference type="Gene3D" id="3.30.740.10">
    <property type="entry name" value="Protein Inhibitor Of Neuronal Nitric Oxide Synthase"/>
    <property type="match status" value="1"/>
</dbReference>
<organism evidence="14 15">
    <name type="scientific">Cichlidogyrus casuarinus</name>
    <dbReference type="NCBI Taxonomy" id="1844966"/>
    <lineage>
        <taxon>Eukaryota</taxon>
        <taxon>Metazoa</taxon>
        <taxon>Spiralia</taxon>
        <taxon>Lophotrochozoa</taxon>
        <taxon>Platyhelminthes</taxon>
        <taxon>Monogenea</taxon>
        <taxon>Monopisthocotylea</taxon>
        <taxon>Dactylogyridea</taxon>
        <taxon>Ancyrocephalidae</taxon>
        <taxon>Cichlidogyrus</taxon>
    </lineage>
</organism>
<keyword evidence="7" id="KW-0509">mRNA transport</keyword>
<evidence type="ECO:0000313" key="14">
    <source>
        <dbReference type="EMBL" id="KAL3308291.1"/>
    </source>
</evidence>
<keyword evidence="15" id="KW-1185">Reference proteome</keyword>
<comment type="subcellular location">
    <subcellularLocation>
        <location evidence="2 13">Cytoplasm</location>
        <location evidence="2 13">Cytoskeleton</location>
    </subcellularLocation>
    <subcellularLocation>
        <location evidence="1">Nucleus</location>
    </subcellularLocation>
</comment>
<dbReference type="InterPro" id="IPR037177">
    <property type="entry name" value="DLC_sf"/>
</dbReference>
<evidence type="ECO:0000256" key="5">
    <source>
        <dbReference type="ARBA" id="ARBA00022490"/>
    </source>
</evidence>
<dbReference type="PROSITE" id="PS01239">
    <property type="entry name" value="DYNEIN_LIGHT_1"/>
    <property type="match status" value="1"/>
</dbReference>